<dbReference type="Proteomes" id="UP001555786">
    <property type="component" value="Unassembled WGS sequence"/>
</dbReference>
<evidence type="ECO:0000313" key="1">
    <source>
        <dbReference type="EMBL" id="MEW9305355.1"/>
    </source>
</evidence>
<reference evidence="1 2" key="1">
    <citation type="submission" date="2024-07" db="EMBL/GenBank/DDBJ databases">
        <title>Description of Labrys sedimenti sp. nov., isolated from a diclofenac-degrading enrichment culture.</title>
        <authorList>
            <person name="Tancsics A."/>
            <person name="Csepanyi A."/>
        </authorList>
    </citation>
    <scope>NUCLEOTIDE SEQUENCE [LARGE SCALE GENOMIC DNA]</scope>
    <source>
        <strain evidence="1 2">LMG 23578</strain>
    </source>
</reference>
<evidence type="ECO:0000313" key="2">
    <source>
        <dbReference type="Proteomes" id="UP001555786"/>
    </source>
</evidence>
<organism evidence="1 2">
    <name type="scientific">Labrys neptuniae</name>
    <dbReference type="NCBI Taxonomy" id="376174"/>
    <lineage>
        <taxon>Bacteria</taxon>
        <taxon>Pseudomonadati</taxon>
        <taxon>Pseudomonadota</taxon>
        <taxon>Alphaproteobacteria</taxon>
        <taxon>Hyphomicrobiales</taxon>
        <taxon>Xanthobacteraceae</taxon>
        <taxon>Labrys</taxon>
    </lineage>
</organism>
<gene>
    <name evidence="1" type="ORF">ABXS05_07400</name>
</gene>
<accession>A0ABV3PIA9</accession>
<protein>
    <submittedName>
        <fullName evidence="1">DUF429 domain-containing protein</fullName>
    </submittedName>
</protein>
<dbReference type="EMBL" id="JBFNQD010000002">
    <property type="protein sequence ID" value="MEW9305355.1"/>
    <property type="molecule type" value="Genomic_DNA"/>
</dbReference>
<name>A0ABV3PIA9_9HYPH</name>
<comment type="caution">
    <text evidence="1">The sequence shown here is derived from an EMBL/GenBank/DDBJ whole genome shotgun (WGS) entry which is preliminary data.</text>
</comment>
<sequence>MNAGDVNLLGIDVGFSKSRPTTGIAWSVEGSIGATKTHTEWERRKQHLPPAAGFSVIAIDGPLAPMGSPESLVRTCERLLARGLFQKRCKPGASHFGTGLQLKRAAHETANQIRHLAAAPLFANAVFPDVAIVEAFPNAFLGVLLSDQIFAANQIPRGKKFDWMYEKAIETRAFIRLMSAIGWGTPDLLQRVEAERDHEKRAAYICLMTAACATTGEAEIVGDGTSGWIWLPPAQVWAPWAREALEQNRIALPSRSHP</sequence>
<proteinExistence type="predicted"/>
<dbReference type="RefSeq" id="WP_367623441.1">
    <property type="nucleotide sequence ID" value="NZ_JBFNQD010000002.1"/>
</dbReference>
<keyword evidence="2" id="KW-1185">Reference proteome</keyword>